<proteinExistence type="predicted"/>
<accession>A0A448YSJ7</accession>
<evidence type="ECO:0000313" key="4">
    <source>
        <dbReference type="Proteomes" id="UP000290900"/>
    </source>
</evidence>
<dbReference type="InParanoid" id="A0A448YSJ7"/>
<name>A0A448YSJ7_BRENA</name>
<keyword evidence="4" id="KW-1185">Reference proteome</keyword>
<keyword evidence="1" id="KW-0802">TPR repeat</keyword>
<protein>
    <submittedName>
        <fullName evidence="3">DEKNAAC104831</fullName>
    </submittedName>
</protein>
<dbReference type="InterPro" id="IPR019734">
    <property type="entry name" value="TPR_rpt"/>
</dbReference>
<dbReference type="STRING" id="13370.A0A448YSJ7"/>
<reference evidence="3 4" key="1">
    <citation type="submission" date="2018-12" db="EMBL/GenBank/DDBJ databases">
        <authorList>
            <person name="Tiukova I."/>
            <person name="Dainat J."/>
        </authorList>
    </citation>
    <scope>NUCLEOTIDE SEQUENCE [LARGE SCALE GENOMIC DNA]</scope>
</reference>
<dbReference type="FunCoup" id="A0A448YSJ7">
    <property type="interactions" value="6"/>
</dbReference>
<evidence type="ECO:0000313" key="3">
    <source>
        <dbReference type="EMBL" id="VEU23875.1"/>
    </source>
</evidence>
<dbReference type="Gene3D" id="1.25.40.10">
    <property type="entry name" value="Tetratricopeptide repeat domain"/>
    <property type="match status" value="2"/>
</dbReference>
<dbReference type="SUPFAM" id="SSF81901">
    <property type="entry name" value="HCP-like"/>
    <property type="match status" value="2"/>
</dbReference>
<dbReference type="InterPro" id="IPR011990">
    <property type="entry name" value="TPR-like_helical_dom_sf"/>
</dbReference>
<feature type="region of interest" description="Disordered" evidence="2">
    <location>
        <begin position="287"/>
        <end position="315"/>
    </location>
</feature>
<evidence type="ECO:0000256" key="1">
    <source>
        <dbReference type="PROSITE-ProRule" id="PRU00339"/>
    </source>
</evidence>
<dbReference type="OrthoDB" id="1658288at2759"/>
<feature type="repeat" description="TPR" evidence="1">
    <location>
        <begin position="131"/>
        <end position="164"/>
    </location>
</feature>
<evidence type="ECO:0000256" key="2">
    <source>
        <dbReference type="SAM" id="MobiDB-lite"/>
    </source>
</evidence>
<dbReference type="Proteomes" id="UP000290900">
    <property type="component" value="Unassembled WGS sequence"/>
</dbReference>
<dbReference type="PROSITE" id="PS50005">
    <property type="entry name" value="TPR"/>
    <property type="match status" value="1"/>
</dbReference>
<dbReference type="EMBL" id="CAACVR010000056">
    <property type="protein sequence ID" value="VEU23875.1"/>
    <property type="molecule type" value="Genomic_DNA"/>
</dbReference>
<sequence length="315" mass="36004">MGTDQEPDTKKLKGADLLLFQNVLKEVRLQTHSANKYMIELEDALIEQAAQLGNRDALTMLSFKALDDTTGEYTEDDKKHAGIFINELSKLKHPLVFKMGGDYHYRKQNLPKAVDLYKKFLKLDNDSFMASEVYRTLGMILFQQQKLMQAKVLMEKAINLAPASKVSQAHFMLGLINEIDPLKARYHFEMAASEGFMESFVNLGFLEMNYFNNLGKAKEWFKLGAELGDSNCMIGLFDCYMKEENWKNAKITYDKTSKFLKDTNSNVNLDELRATAIQQMNLRLSHRQDKEVTGQAQPAKDPVGNASNEKSRWDV</sequence>
<gene>
    <name evidence="3" type="ORF">BRENAR_LOCUS4604</name>
</gene>
<organism evidence="3 4">
    <name type="scientific">Brettanomyces naardenensis</name>
    <name type="common">Yeast</name>
    <dbReference type="NCBI Taxonomy" id="13370"/>
    <lineage>
        <taxon>Eukaryota</taxon>
        <taxon>Fungi</taxon>
        <taxon>Dikarya</taxon>
        <taxon>Ascomycota</taxon>
        <taxon>Saccharomycotina</taxon>
        <taxon>Pichiomycetes</taxon>
        <taxon>Pichiales</taxon>
        <taxon>Pichiaceae</taxon>
        <taxon>Brettanomyces</taxon>
    </lineage>
</organism>
<dbReference type="AlphaFoldDB" id="A0A448YSJ7"/>